<feature type="transmembrane region" description="Helical" evidence="5">
    <location>
        <begin position="434"/>
        <end position="456"/>
    </location>
</feature>
<keyword evidence="2 5" id="KW-0812">Transmembrane</keyword>
<feature type="transmembrane region" description="Helical" evidence="5">
    <location>
        <begin position="29"/>
        <end position="49"/>
    </location>
</feature>
<dbReference type="PANTHER" id="PTHR37422">
    <property type="entry name" value="TEICHURONIC ACID BIOSYNTHESIS PROTEIN TUAE"/>
    <property type="match status" value="1"/>
</dbReference>
<dbReference type="PANTHER" id="PTHR37422:SF13">
    <property type="entry name" value="LIPOPOLYSACCHARIDE BIOSYNTHESIS PROTEIN PA4999-RELATED"/>
    <property type="match status" value="1"/>
</dbReference>
<comment type="caution">
    <text evidence="7">The sequence shown here is derived from an EMBL/GenBank/DDBJ whole genome shotgun (WGS) entry which is preliminary data.</text>
</comment>
<feature type="transmembrane region" description="Helical" evidence="5">
    <location>
        <begin position="61"/>
        <end position="80"/>
    </location>
</feature>
<dbReference type="EMBL" id="JRWP01000004">
    <property type="protein sequence ID" value="KGY10120.1"/>
    <property type="molecule type" value="Genomic_DNA"/>
</dbReference>
<feature type="transmembrane region" description="Helical" evidence="5">
    <location>
        <begin position="195"/>
        <end position="214"/>
    </location>
</feature>
<proteinExistence type="predicted"/>
<feature type="transmembrane region" description="Helical" evidence="5">
    <location>
        <begin position="402"/>
        <end position="422"/>
    </location>
</feature>
<dbReference type="Proteomes" id="UP000030451">
    <property type="component" value="Unassembled WGS sequence"/>
</dbReference>
<evidence type="ECO:0000256" key="4">
    <source>
        <dbReference type="ARBA" id="ARBA00023136"/>
    </source>
</evidence>
<dbReference type="AlphaFoldDB" id="A0A0A5I0S2"/>
<evidence type="ECO:0000256" key="3">
    <source>
        <dbReference type="ARBA" id="ARBA00022989"/>
    </source>
</evidence>
<sequence length="476" mass="52713">MNKLEKFTFYSLIALVVWLPIPLGSNRDWAWAIAEMWVALQSLLLIVSYKGNLPFEHVKHYGLLVFGLVAFQFWVFLQTVPLDWSILSLVSPKSSEIYQLVEAPTGFISLDSRMSLVSLFKGLTYTLLVFNAIFLVNSSRRLKAIVVAIVISGTVQAFYAAMMVLLDVVESPVFGYRQNGIATGSFVYKNHLANYLMMSLCLGLGLIISQLHTTESGSKFVFVKRLIEGLLSDKMLLRLCLVIMVIALVMTRSRMGNTAFFAATTIGGMIALLFYKHKPKALVALVGSVIAIDTIVVGALFGLEKVKQRLVETSLDAESRDQVVIWSLDIIRDFPFTGTGMASFYTIFPMYSRADIGFYDHAHNDYVQFMVEAGIPATLLLGSIVLYSLWRTFNTIRSRHSKTMKGVALGCMMAIIGMLIHISVDFNLQPMANAATFILVLFLANATAVLPAVGSLPVKVTDSSKYTNKVKVSPDV</sequence>
<gene>
    <name evidence="7" type="ORF">NM06_04180</name>
</gene>
<name>A0A0A5I0S2_PHOS4</name>
<protein>
    <submittedName>
        <fullName evidence="7">Polymerase</fullName>
    </submittedName>
</protein>
<evidence type="ECO:0000256" key="5">
    <source>
        <dbReference type="SAM" id="Phobius"/>
    </source>
</evidence>
<feature type="transmembrane region" description="Helical" evidence="5">
    <location>
        <begin position="144"/>
        <end position="166"/>
    </location>
</feature>
<dbReference type="InterPro" id="IPR007016">
    <property type="entry name" value="O-antigen_ligase-rel_domated"/>
</dbReference>
<evidence type="ECO:0000259" key="6">
    <source>
        <dbReference type="Pfam" id="PF04932"/>
    </source>
</evidence>
<organism evidence="7 8">
    <name type="scientific">Photobacterium sp. (strain ATCC 43367)</name>
    <dbReference type="NCBI Taxonomy" id="379097"/>
    <lineage>
        <taxon>Bacteria</taxon>
        <taxon>Pseudomonadati</taxon>
        <taxon>Pseudomonadota</taxon>
        <taxon>Gammaproteobacteria</taxon>
        <taxon>Vibrionales</taxon>
        <taxon>Vibrionaceae</taxon>
        <taxon>Vibrio</taxon>
        <taxon>Vibrio oreintalis group</taxon>
    </lineage>
</organism>
<feature type="transmembrane region" description="Helical" evidence="5">
    <location>
        <begin position="235"/>
        <end position="252"/>
    </location>
</feature>
<comment type="subcellular location">
    <subcellularLocation>
        <location evidence="1">Membrane</location>
        <topology evidence="1">Multi-pass membrane protein</topology>
    </subcellularLocation>
</comment>
<feature type="transmembrane region" description="Helical" evidence="5">
    <location>
        <begin position="7"/>
        <end position="23"/>
    </location>
</feature>
<dbReference type="STRING" id="379097.SE23_06365"/>
<keyword evidence="3 5" id="KW-1133">Transmembrane helix</keyword>
<feature type="transmembrane region" description="Helical" evidence="5">
    <location>
        <begin position="369"/>
        <end position="390"/>
    </location>
</feature>
<evidence type="ECO:0000256" key="1">
    <source>
        <dbReference type="ARBA" id="ARBA00004141"/>
    </source>
</evidence>
<evidence type="ECO:0000313" key="7">
    <source>
        <dbReference type="EMBL" id="KGY10120.1"/>
    </source>
</evidence>
<dbReference type="RefSeq" id="WP_038188289.1">
    <property type="nucleotide sequence ID" value="NZ_JRWP01000004.1"/>
</dbReference>
<dbReference type="GO" id="GO:0016020">
    <property type="term" value="C:membrane"/>
    <property type="evidence" value="ECO:0007669"/>
    <property type="project" value="UniProtKB-SubCell"/>
</dbReference>
<keyword evidence="4 5" id="KW-0472">Membrane</keyword>
<reference evidence="7 8" key="1">
    <citation type="submission" date="2014-10" db="EMBL/GenBank/DDBJ databases">
        <title>Genome sequencing of Vibrio sinaloensis T08.</title>
        <authorList>
            <person name="Chan K.-G."/>
            <person name="Mohamad N.I."/>
        </authorList>
    </citation>
    <scope>NUCLEOTIDE SEQUENCE [LARGE SCALE GENOMIC DNA]</scope>
    <source>
        <strain evidence="7 8">T08</strain>
    </source>
</reference>
<feature type="transmembrane region" description="Helical" evidence="5">
    <location>
        <begin position="119"/>
        <end position="137"/>
    </location>
</feature>
<feature type="transmembrane region" description="Helical" evidence="5">
    <location>
        <begin position="282"/>
        <end position="303"/>
    </location>
</feature>
<evidence type="ECO:0000256" key="2">
    <source>
        <dbReference type="ARBA" id="ARBA00022692"/>
    </source>
</evidence>
<feature type="transmembrane region" description="Helical" evidence="5">
    <location>
        <begin position="258"/>
        <end position="275"/>
    </location>
</feature>
<dbReference type="Pfam" id="PF04932">
    <property type="entry name" value="Wzy_C"/>
    <property type="match status" value="1"/>
</dbReference>
<accession>A0A0A5I0S2</accession>
<feature type="domain" description="O-antigen ligase-related" evidence="6">
    <location>
        <begin position="240"/>
        <end position="381"/>
    </location>
</feature>
<dbReference type="OrthoDB" id="9783389at2"/>
<dbReference type="InterPro" id="IPR051533">
    <property type="entry name" value="WaaL-like"/>
</dbReference>
<evidence type="ECO:0000313" key="8">
    <source>
        <dbReference type="Proteomes" id="UP000030451"/>
    </source>
</evidence>